<feature type="region of interest" description="Disordered" evidence="1">
    <location>
        <begin position="1"/>
        <end position="24"/>
    </location>
</feature>
<feature type="region of interest" description="Disordered" evidence="1">
    <location>
        <begin position="88"/>
        <end position="237"/>
    </location>
</feature>
<dbReference type="GeneID" id="101864506"/>
<sequence length="296" mass="32953">METSPPGKQPEQASGLEEEGPVHTVEDDIRYQMVKGNQRRSSFVSSDHQILTQSQQERKLIERTERMASADYRRQQASLVGRLEKLQHRQQTLGLAPRSPGNVADKATPPQRRLSMPAGSLHLHHQQQQQQQHLKVPPHSEDSSPTSPLSPARSPRRHASFTPAARSPRDSVDHHVSGVGRRGSGEERGGGGSDGKEENEDNYNDDEEEGEGDQSPVSGTPLSHSQHMLHRARRMSHEIQAETAKMALDRLNTIVAESRRRATVAQHASPDDVIPSKRDLMRIQAMVKEVTHGEQP</sequence>
<feature type="compositionally biased region" description="Basic and acidic residues" evidence="1">
    <location>
        <begin position="167"/>
        <end position="176"/>
    </location>
</feature>
<proteinExistence type="predicted"/>
<protein>
    <submittedName>
        <fullName evidence="3">Uncharacterized protein LOC101864506</fullName>
    </submittedName>
</protein>
<name>A0ABM0KB59_APLCA</name>
<dbReference type="RefSeq" id="XP_005113370.1">
    <property type="nucleotide sequence ID" value="XM_005113313.3"/>
</dbReference>
<feature type="compositionally biased region" description="Polar residues" evidence="1">
    <location>
        <begin position="215"/>
        <end position="226"/>
    </location>
</feature>
<feature type="compositionally biased region" description="Acidic residues" evidence="1">
    <location>
        <begin position="197"/>
        <end position="212"/>
    </location>
</feature>
<keyword evidence="2" id="KW-1185">Reference proteome</keyword>
<evidence type="ECO:0000313" key="3">
    <source>
        <dbReference type="RefSeq" id="XP_005113370.1"/>
    </source>
</evidence>
<reference evidence="3" key="1">
    <citation type="submission" date="2025-08" db="UniProtKB">
        <authorList>
            <consortium name="RefSeq"/>
        </authorList>
    </citation>
    <scope>IDENTIFICATION</scope>
</reference>
<evidence type="ECO:0000313" key="2">
    <source>
        <dbReference type="Proteomes" id="UP000694888"/>
    </source>
</evidence>
<organism evidence="2 3">
    <name type="scientific">Aplysia californica</name>
    <name type="common">California sea hare</name>
    <dbReference type="NCBI Taxonomy" id="6500"/>
    <lineage>
        <taxon>Eukaryota</taxon>
        <taxon>Metazoa</taxon>
        <taxon>Spiralia</taxon>
        <taxon>Lophotrochozoa</taxon>
        <taxon>Mollusca</taxon>
        <taxon>Gastropoda</taxon>
        <taxon>Heterobranchia</taxon>
        <taxon>Euthyneura</taxon>
        <taxon>Tectipleura</taxon>
        <taxon>Aplysiida</taxon>
        <taxon>Aplysioidea</taxon>
        <taxon>Aplysiidae</taxon>
        <taxon>Aplysia</taxon>
    </lineage>
</organism>
<gene>
    <name evidence="3" type="primary">LOC101864506</name>
</gene>
<dbReference type="Proteomes" id="UP000694888">
    <property type="component" value="Unplaced"/>
</dbReference>
<accession>A0ABM0KB59</accession>
<evidence type="ECO:0000256" key="1">
    <source>
        <dbReference type="SAM" id="MobiDB-lite"/>
    </source>
</evidence>